<reference evidence="1" key="1">
    <citation type="journal article" date="2022" name="Front. Genet.">
        <title>Chromosome-Scale Assembly of the Dendrobium nobile Genome Provides Insights Into the Molecular Mechanism of the Biosynthesis of the Medicinal Active Ingredient of Dendrobium.</title>
        <authorList>
            <person name="Xu Q."/>
            <person name="Niu S.-C."/>
            <person name="Li K.-L."/>
            <person name="Zheng P.-J."/>
            <person name="Zhang X.-J."/>
            <person name="Jia Y."/>
            <person name="Liu Y."/>
            <person name="Niu Y.-X."/>
            <person name="Yu L.-H."/>
            <person name="Chen D.-F."/>
            <person name="Zhang G.-Q."/>
        </authorList>
    </citation>
    <scope>NUCLEOTIDE SEQUENCE</scope>
    <source>
        <tissue evidence="1">Leaf</tissue>
    </source>
</reference>
<gene>
    <name evidence="1" type="ORF">KFK09_004257</name>
</gene>
<dbReference type="Proteomes" id="UP000829196">
    <property type="component" value="Unassembled WGS sequence"/>
</dbReference>
<comment type="caution">
    <text evidence="1">The sequence shown here is derived from an EMBL/GenBank/DDBJ whole genome shotgun (WGS) entry which is preliminary data.</text>
</comment>
<keyword evidence="2" id="KW-1185">Reference proteome</keyword>
<protein>
    <submittedName>
        <fullName evidence="1">Uncharacterized protein</fullName>
    </submittedName>
</protein>
<dbReference type="AlphaFoldDB" id="A0A8T3C597"/>
<sequence length="83" mass="9393">MSSVSFGQLFPLSCVSPSHFSLFVQKKKECAAAFNLFPLKPRGKALRPSVGSFFPEKIGVCYYLINLPLKKRKKKINLPLEFE</sequence>
<dbReference type="EMBL" id="JAGYWB010000004">
    <property type="protein sequence ID" value="KAI0524867.1"/>
    <property type="molecule type" value="Genomic_DNA"/>
</dbReference>
<name>A0A8T3C597_DENNO</name>
<accession>A0A8T3C597</accession>
<evidence type="ECO:0000313" key="2">
    <source>
        <dbReference type="Proteomes" id="UP000829196"/>
    </source>
</evidence>
<proteinExistence type="predicted"/>
<evidence type="ECO:0000313" key="1">
    <source>
        <dbReference type="EMBL" id="KAI0524867.1"/>
    </source>
</evidence>
<organism evidence="1 2">
    <name type="scientific">Dendrobium nobile</name>
    <name type="common">Orchid</name>
    <dbReference type="NCBI Taxonomy" id="94219"/>
    <lineage>
        <taxon>Eukaryota</taxon>
        <taxon>Viridiplantae</taxon>
        <taxon>Streptophyta</taxon>
        <taxon>Embryophyta</taxon>
        <taxon>Tracheophyta</taxon>
        <taxon>Spermatophyta</taxon>
        <taxon>Magnoliopsida</taxon>
        <taxon>Liliopsida</taxon>
        <taxon>Asparagales</taxon>
        <taxon>Orchidaceae</taxon>
        <taxon>Epidendroideae</taxon>
        <taxon>Malaxideae</taxon>
        <taxon>Dendrobiinae</taxon>
        <taxon>Dendrobium</taxon>
    </lineage>
</organism>